<proteinExistence type="predicted"/>
<keyword evidence="2" id="KW-1185">Reference proteome</keyword>
<evidence type="ECO:0000313" key="2">
    <source>
        <dbReference type="Proteomes" id="UP000623467"/>
    </source>
</evidence>
<dbReference type="AlphaFoldDB" id="A0A8H7CF38"/>
<reference evidence="1" key="1">
    <citation type="submission" date="2020-05" db="EMBL/GenBank/DDBJ databases">
        <title>Mycena genomes resolve the evolution of fungal bioluminescence.</title>
        <authorList>
            <person name="Tsai I.J."/>
        </authorList>
    </citation>
    <scope>NUCLEOTIDE SEQUENCE</scope>
    <source>
        <strain evidence="1">160909Yilan</strain>
    </source>
</reference>
<dbReference type="OrthoDB" id="3232239at2759"/>
<accession>A0A8H7CF38</accession>
<protein>
    <submittedName>
        <fullName evidence="1">Uncharacterized protein</fullName>
    </submittedName>
</protein>
<dbReference type="Proteomes" id="UP000623467">
    <property type="component" value="Unassembled WGS sequence"/>
</dbReference>
<dbReference type="EMBL" id="JACAZH010000041">
    <property type="protein sequence ID" value="KAF7335319.1"/>
    <property type="molecule type" value="Genomic_DNA"/>
</dbReference>
<name>A0A8H7CF38_9AGAR</name>
<organism evidence="1 2">
    <name type="scientific">Mycena sanguinolenta</name>
    <dbReference type="NCBI Taxonomy" id="230812"/>
    <lineage>
        <taxon>Eukaryota</taxon>
        <taxon>Fungi</taxon>
        <taxon>Dikarya</taxon>
        <taxon>Basidiomycota</taxon>
        <taxon>Agaricomycotina</taxon>
        <taxon>Agaricomycetes</taxon>
        <taxon>Agaricomycetidae</taxon>
        <taxon>Agaricales</taxon>
        <taxon>Marasmiineae</taxon>
        <taxon>Mycenaceae</taxon>
        <taxon>Mycena</taxon>
    </lineage>
</organism>
<gene>
    <name evidence="1" type="ORF">MSAN_02342700</name>
</gene>
<evidence type="ECO:0000313" key="1">
    <source>
        <dbReference type="EMBL" id="KAF7335319.1"/>
    </source>
</evidence>
<sequence length="341" mass="38289">MASFTLPPEICGIICDELEQLGGNLAFLCRTSRNFFHQAQRILYRSVDLQGGGMRAVKLWARTMTRHAHLAERVRALKLELPDIQTIDISDIPKITRVYADILGGCWATIRSAYKKFECFESPGYDFWKTQTQIRVLSLPYSDNLPSFDNQLLDVIALGTEWLDDLPVRPLQRLETEFHEDFSPLAQYSQTLTTLSVWGHGMSTVSETLVAIADSVPALLRLSLAEHTKEPGPFHEVSPTSILRERFPRLEIFALQVRNVEHFLDMFNRYNMACAEDLAALGMAFLSACPTLQQAAIGAEMELDEQLTCILKRTSGGTIHAEAGTSFDAIKALSTAMFWDP</sequence>
<comment type="caution">
    <text evidence="1">The sequence shown here is derived from an EMBL/GenBank/DDBJ whole genome shotgun (WGS) entry which is preliminary data.</text>
</comment>